<keyword evidence="2" id="KW-1185">Reference proteome</keyword>
<evidence type="ECO:0000313" key="1">
    <source>
        <dbReference type="EMBL" id="AJZ75480.1"/>
    </source>
</evidence>
<dbReference type="AlphaFoldDB" id="A0A3G1B023"/>
<evidence type="ECO:0000313" key="2">
    <source>
        <dbReference type="Proteomes" id="UP000266745"/>
    </source>
</evidence>
<accession>A0A3G1B023</accession>
<gene>
    <name evidence="1" type="ORF">SU86_002770</name>
</gene>
<protein>
    <submittedName>
        <fullName evidence="1">Uncharacterized protein</fullName>
    </submittedName>
</protein>
<dbReference type="KEGG" id="tah:SU86_002770"/>
<organism evidence="1 2">
    <name type="scientific">Candidatus Nitrosotenuis cloacae</name>
    <dbReference type="NCBI Taxonomy" id="1603555"/>
    <lineage>
        <taxon>Archaea</taxon>
        <taxon>Nitrososphaerota</taxon>
        <taxon>Candidatus Nitrosotenuis</taxon>
    </lineage>
</organism>
<name>A0A3G1B023_9ARCH</name>
<reference evidence="1 2" key="1">
    <citation type="journal article" date="2016" name="Sci. Rep.">
        <title>A novel ammonia-oxidizing archaeon from wastewater treatment plant: Its enrichment, physiological and genomic characteristics.</title>
        <authorList>
            <person name="Li Y."/>
            <person name="Ding K."/>
            <person name="Wen X."/>
            <person name="Zhang B."/>
            <person name="Shen B."/>
            <person name="Yang Y."/>
        </authorList>
    </citation>
    <scope>NUCLEOTIDE SEQUENCE [LARGE SCALE GENOMIC DNA]</scope>
    <source>
        <strain evidence="1 2">SAT1</strain>
    </source>
</reference>
<dbReference type="STRING" id="1603555.SU86_002770"/>
<sequence length="60" mass="6889">MFSLQLMQLTSAEDNTNAQFAITQVGCKEKDRQLKVFIEIFAIRNFFAIKKSCTICNQLV</sequence>
<dbReference type="Proteomes" id="UP000266745">
    <property type="component" value="Chromosome"/>
</dbReference>
<proteinExistence type="predicted"/>
<dbReference type="EMBL" id="CP011097">
    <property type="protein sequence ID" value="AJZ75480.1"/>
    <property type="molecule type" value="Genomic_DNA"/>
</dbReference>